<sequence>MPTLPYPTLTESHWHPDTSEALLDATLGDLLRELADAVPDRTAFVEAVADAARRRRWTYRQLLEDAQGVAMALLRRHQPGERVAVWAPNCAEWILLQHGASLAGLVLVTVNPAYVGEEVRHVLAASGASGIFHADRYRTTDMTEVVGELRAGLPGLRYAVAFSRFERFVDEGRHVQVRLPVVRPDDMVQIQFTSGTTGRPKGACLHHRGIINAARFAARRARFPDGGVWATAMPLFHVGGCAGSQLGAMSSRGTFVLQPSFDAGAMLEIIESEKVGHLHAVPTMVLALLDHPDASARRLDTLRTLMSGGSPVPAELVERARRELGCSFSITFGQTELNGVVSQTSPDDTPERQSLSIGRPAAQAEVKIADPATGNVRPLGQPGEVWVRGYQTMLGYFDSPEATCETLRPDGWLRTGDLASMDAAGYLRIEGRLKDCIIRGGENVYPREIELVLLAHPGVKQACVVGAPDDRWGEIVAAVIQCERGDPPSTLDLHHHCRAHLAPYKTPVLWFFVEHYPTTSSGKIQKYAIREWIAEGRLVPEPFEKPATTHVAQS</sequence>
<dbReference type="Proteomes" id="UP001500975">
    <property type="component" value="Unassembled WGS sequence"/>
</dbReference>
<evidence type="ECO:0000313" key="6">
    <source>
        <dbReference type="Proteomes" id="UP001500975"/>
    </source>
</evidence>
<dbReference type="EMBL" id="BAABGJ010000081">
    <property type="protein sequence ID" value="GAA4359243.1"/>
    <property type="molecule type" value="Genomic_DNA"/>
</dbReference>
<dbReference type="RefSeq" id="WP_345542015.1">
    <property type="nucleotide sequence ID" value="NZ_BAABGJ010000081.1"/>
</dbReference>
<dbReference type="Gene3D" id="2.30.38.10">
    <property type="entry name" value="Luciferase, Domain 3"/>
    <property type="match status" value="1"/>
</dbReference>
<gene>
    <name evidence="5" type="ORF">GCM10023165_55060</name>
</gene>
<organism evidence="5 6">
    <name type="scientific">Variovorax defluvii</name>
    <dbReference type="NCBI Taxonomy" id="913761"/>
    <lineage>
        <taxon>Bacteria</taxon>
        <taxon>Pseudomonadati</taxon>
        <taxon>Pseudomonadota</taxon>
        <taxon>Betaproteobacteria</taxon>
        <taxon>Burkholderiales</taxon>
        <taxon>Comamonadaceae</taxon>
        <taxon>Variovorax</taxon>
    </lineage>
</organism>
<dbReference type="Pfam" id="PF00501">
    <property type="entry name" value="AMP-binding"/>
    <property type="match status" value="1"/>
</dbReference>
<dbReference type="Gene3D" id="3.30.300.30">
    <property type="match status" value="1"/>
</dbReference>
<dbReference type="Pfam" id="PF13193">
    <property type="entry name" value="AMP-binding_C"/>
    <property type="match status" value="1"/>
</dbReference>
<feature type="domain" description="AMP-binding enzyme C-terminal" evidence="4">
    <location>
        <begin position="448"/>
        <end position="523"/>
    </location>
</feature>
<feature type="domain" description="AMP-dependent synthetase/ligase" evidence="3">
    <location>
        <begin position="33"/>
        <end position="397"/>
    </location>
</feature>
<comment type="caution">
    <text evidence="5">The sequence shown here is derived from an EMBL/GenBank/DDBJ whole genome shotgun (WGS) entry which is preliminary data.</text>
</comment>
<dbReference type="InterPro" id="IPR020845">
    <property type="entry name" value="AMP-binding_CS"/>
</dbReference>
<dbReference type="InterPro" id="IPR000873">
    <property type="entry name" value="AMP-dep_synth/lig_dom"/>
</dbReference>
<evidence type="ECO:0000313" key="5">
    <source>
        <dbReference type="EMBL" id="GAA4359243.1"/>
    </source>
</evidence>
<dbReference type="InterPro" id="IPR025110">
    <property type="entry name" value="AMP-bd_C"/>
</dbReference>
<proteinExistence type="inferred from homology"/>
<name>A0ABP8IHW9_9BURK</name>
<accession>A0ABP8IHW9</accession>
<protein>
    <submittedName>
        <fullName evidence="5">AMP-binding protein</fullName>
    </submittedName>
</protein>
<dbReference type="Gene3D" id="3.40.50.980">
    <property type="match status" value="2"/>
</dbReference>
<dbReference type="PANTHER" id="PTHR43201">
    <property type="entry name" value="ACYL-COA SYNTHETASE"/>
    <property type="match status" value="1"/>
</dbReference>
<evidence type="ECO:0000259" key="4">
    <source>
        <dbReference type="Pfam" id="PF13193"/>
    </source>
</evidence>
<evidence type="ECO:0000259" key="3">
    <source>
        <dbReference type="Pfam" id="PF00501"/>
    </source>
</evidence>
<dbReference type="PANTHER" id="PTHR43201:SF5">
    <property type="entry name" value="MEDIUM-CHAIN ACYL-COA LIGASE ACSF2, MITOCHONDRIAL"/>
    <property type="match status" value="1"/>
</dbReference>
<dbReference type="InterPro" id="IPR045851">
    <property type="entry name" value="AMP-bd_C_sf"/>
</dbReference>
<evidence type="ECO:0000256" key="2">
    <source>
        <dbReference type="ARBA" id="ARBA00022598"/>
    </source>
</evidence>
<comment type="similarity">
    <text evidence="1">Belongs to the ATP-dependent AMP-binding enzyme family.</text>
</comment>
<dbReference type="PROSITE" id="PS00455">
    <property type="entry name" value="AMP_BINDING"/>
    <property type="match status" value="1"/>
</dbReference>
<keyword evidence="6" id="KW-1185">Reference proteome</keyword>
<dbReference type="SUPFAM" id="SSF56801">
    <property type="entry name" value="Acetyl-CoA synthetase-like"/>
    <property type="match status" value="1"/>
</dbReference>
<keyword evidence="2" id="KW-0436">Ligase</keyword>
<reference evidence="6" key="1">
    <citation type="journal article" date="2019" name="Int. J. Syst. Evol. Microbiol.">
        <title>The Global Catalogue of Microorganisms (GCM) 10K type strain sequencing project: providing services to taxonomists for standard genome sequencing and annotation.</title>
        <authorList>
            <consortium name="The Broad Institute Genomics Platform"/>
            <consortium name="The Broad Institute Genome Sequencing Center for Infectious Disease"/>
            <person name="Wu L."/>
            <person name="Ma J."/>
        </authorList>
    </citation>
    <scope>NUCLEOTIDE SEQUENCE [LARGE SCALE GENOMIC DNA]</scope>
    <source>
        <strain evidence="6">JCM 17804</strain>
    </source>
</reference>
<evidence type="ECO:0000256" key="1">
    <source>
        <dbReference type="ARBA" id="ARBA00006432"/>
    </source>
</evidence>